<comment type="caution">
    <text evidence="6">The sequence shown here is derived from an EMBL/GenBank/DDBJ whole genome shotgun (WGS) entry which is preliminary data.</text>
</comment>
<feature type="transmembrane region" description="Helical" evidence="5">
    <location>
        <begin position="190"/>
        <end position="211"/>
    </location>
</feature>
<feature type="transmembrane region" description="Helical" evidence="5">
    <location>
        <begin position="9"/>
        <end position="29"/>
    </location>
</feature>
<evidence type="ECO:0000256" key="3">
    <source>
        <dbReference type="ARBA" id="ARBA00022989"/>
    </source>
</evidence>
<protein>
    <submittedName>
        <fullName evidence="6">Uncharacterized protein</fullName>
    </submittedName>
</protein>
<evidence type="ECO:0000313" key="7">
    <source>
        <dbReference type="Proteomes" id="UP000663879"/>
    </source>
</evidence>
<dbReference type="Proteomes" id="UP000663879">
    <property type="component" value="Unassembled WGS sequence"/>
</dbReference>
<comment type="subcellular location">
    <subcellularLocation>
        <location evidence="1">Membrane</location>
        <topology evidence="1">Multi-pass membrane protein</topology>
    </subcellularLocation>
</comment>
<dbReference type="InterPro" id="IPR004031">
    <property type="entry name" value="PMP22/EMP/MP20/Claudin"/>
</dbReference>
<dbReference type="EMBL" id="CAJNOC010000074">
    <property type="protein sequence ID" value="CAF0712497.1"/>
    <property type="molecule type" value="Genomic_DNA"/>
</dbReference>
<dbReference type="PANTHER" id="PTHR21284:SF12">
    <property type="entry name" value="EG:80H7.2 PROTEIN"/>
    <property type="match status" value="1"/>
</dbReference>
<feature type="transmembrane region" description="Helical" evidence="5">
    <location>
        <begin position="94"/>
        <end position="118"/>
    </location>
</feature>
<evidence type="ECO:0000256" key="5">
    <source>
        <dbReference type="SAM" id="Phobius"/>
    </source>
</evidence>
<keyword evidence="4 5" id="KW-0472">Membrane</keyword>
<gene>
    <name evidence="6" type="ORF">OXX778_LOCUS1222</name>
</gene>
<evidence type="ECO:0000313" key="6">
    <source>
        <dbReference type="EMBL" id="CAF0712497.1"/>
    </source>
</evidence>
<dbReference type="Pfam" id="PF13903">
    <property type="entry name" value="Claudin_2"/>
    <property type="match status" value="1"/>
</dbReference>
<evidence type="ECO:0000256" key="4">
    <source>
        <dbReference type="ARBA" id="ARBA00023136"/>
    </source>
</evidence>
<evidence type="ECO:0000256" key="2">
    <source>
        <dbReference type="ARBA" id="ARBA00022692"/>
    </source>
</evidence>
<keyword evidence="3 5" id="KW-1133">Transmembrane helix</keyword>
<keyword evidence="7" id="KW-1185">Reference proteome</keyword>
<proteinExistence type="predicted"/>
<dbReference type="AlphaFoldDB" id="A0A813MEA5"/>
<keyword evidence="2 5" id="KW-0812">Transmembrane</keyword>
<organism evidence="6 7">
    <name type="scientific">Brachionus calyciflorus</name>
    <dbReference type="NCBI Taxonomy" id="104777"/>
    <lineage>
        <taxon>Eukaryota</taxon>
        <taxon>Metazoa</taxon>
        <taxon>Spiralia</taxon>
        <taxon>Gnathifera</taxon>
        <taxon>Rotifera</taxon>
        <taxon>Eurotatoria</taxon>
        <taxon>Monogononta</taxon>
        <taxon>Pseudotrocha</taxon>
        <taxon>Ploima</taxon>
        <taxon>Brachionidae</taxon>
        <taxon>Brachionus</taxon>
    </lineage>
</organism>
<dbReference type="OrthoDB" id="6140671at2759"/>
<reference evidence="6" key="1">
    <citation type="submission" date="2021-02" db="EMBL/GenBank/DDBJ databases">
        <authorList>
            <person name="Nowell W R."/>
        </authorList>
    </citation>
    <scope>NUCLEOTIDE SEQUENCE</scope>
    <source>
        <strain evidence="6">Ploen Becks lab</strain>
    </source>
</reference>
<dbReference type="PANTHER" id="PTHR21284">
    <property type="entry name" value="EG:80H7.2 PROTEIN"/>
    <property type="match status" value="1"/>
</dbReference>
<feature type="transmembrane region" description="Helical" evidence="5">
    <location>
        <begin position="130"/>
        <end position="155"/>
    </location>
</feature>
<name>A0A813MEA5_9BILA</name>
<dbReference type="GO" id="GO:0016020">
    <property type="term" value="C:membrane"/>
    <property type="evidence" value="ECO:0007669"/>
    <property type="project" value="UniProtKB-SubCell"/>
</dbReference>
<accession>A0A813MEA5</accession>
<sequence length="238" mass="27237">MNETRSPKLFIGTGLVFGVGSMLCNILGFSTPYWLQVWPRVGDTTFRNLGLWQVCIAGFRNPKDLWGKVYYGCWWIFAREYDRLRQDGILLPPWFQAVQTMACFSFICNSLMIIFLIISVTTNFRASVKCLTITAILGALTCLFSLISVIIFGAATDTYRSLDKFTGLGLDIFSDRGKWMPRPEYTFLSWSYICIVFCAIFALVSSVILFFESHFIRKAKILYEKQSLRTSVKSMSQI</sequence>
<dbReference type="Gene3D" id="1.20.140.150">
    <property type="match status" value="1"/>
</dbReference>
<evidence type="ECO:0000256" key="1">
    <source>
        <dbReference type="ARBA" id="ARBA00004141"/>
    </source>
</evidence>